<dbReference type="Pfam" id="PF02350">
    <property type="entry name" value="Epimerase_2"/>
    <property type="match status" value="1"/>
</dbReference>
<sequence>MKIASIIGARPQFIKCAPVSRELRKEHEEILVHTGQHYDHGMSEVFFEELAIPKPDYNLGIGSGSHGHQTGAMLGAIEDVLEKEKPDVVLVYGDTNSTLAGALAAAKLHVPVAHVEAGLRSFDRRMPEEVNRVLTDHASDLLFCPTETAVRNLAAEGISEGVFLVGDVMCDAMNYNRAVAEERSRILEEVGVRPGEYFVVTVHRPSNTDSRENMCAILSALGEAERPVVFPVHPRTRKHLSEHGLLAEMPENVRVVEPLGYLDMLHLMAHTEKILTDSGGVQKEAYMLGVPCITLRENTEWVETVEAGWNVLVGAERGRIADAIRHFSPGSRQNEIFGNGNASILIGKILARFKSARSG</sequence>
<evidence type="ECO:0000313" key="2">
    <source>
        <dbReference type="EMBL" id="MCM2466084.1"/>
    </source>
</evidence>
<organism evidence="2 3">
    <name type="scientific">Methanoculleus oceani</name>
    <dbReference type="NCBI Taxonomy" id="2184756"/>
    <lineage>
        <taxon>Archaea</taxon>
        <taxon>Methanobacteriati</taxon>
        <taxon>Methanobacteriota</taxon>
        <taxon>Stenosarchaea group</taxon>
        <taxon>Methanomicrobia</taxon>
        <taxon>Methanomicrobiales</taxon>
        <taxon>Methanomicrobiaceae</taxon>
        <taxon>Methanoculleus</taxon>
    </lineage>
</organism>
<proteinExistence type="predicted"/>
<reference evidence="2 3" key="1">
    <citation type="submission" date="2018-05" db="EMBL/GenBank/DDBJ databases">
        <title>Isolation and characterization of genus Methanoculleus species and their viruses from deep sea marine sediment offshore southwestern Taiwan.</title>
        <authorList>
            <person name="Wei W.-H."/>
            <person name="Chen W.-C."/>
            <person name="Lai M.-C."/>
            <person name="Chen S.-C."/>
        </authorList>
    </citation>
    <scope>NUCLEOTIDE SEQUENCE [LARGE SCALE GENOMIC DNA]</scope>
    <source>
        <strain evidence="2 3">CWC-02</strain>
    </source>
</reference>
<comment type="caution">
    <text evidence="2">The sequence shown here is derived from an EMBL/GenBank/DDBJ whole genome shotgun (WGS) entry which is preliminary data.</text>
</comment>
<dbReference type="NCBIfam" id="TIGR00236">
    <property type="entry name" value="wecB"/>
    <property type="match status" value="1"/>
</dbReference>
<dbReference type="InterPro" id="IPR029767">
    <property type="entry name" value="WecB-like"/>
</dbReference>
<dbReference type="RefSeq" id="WP_250987347.1">
    <property type="nucleotide sequence ID" value="NZ_QFDM01000002.1"/>
</dbReference>
<name>A0ABD4TGN1_9EURY</name>
<dbReference type="CDD" id="cd03786">
    <property type="entry name" value="GTB_UDP-GlcNAc_2-Epimerase"/>
    <property type="match status" value="1"/>
</dbReference>
<dbReference type="AlphaFoldDB" id="A0ABD4TGN1"/>
<gene>
    <name evidence="2" type="ORF">DIC75_07090</name>
</gene>
<dbReference type="InterPro" id="IPR003331">
    <property type="entry name" value="UDP_GlcNAc_Epimerase_2_dom"/>
</dbReference>
<protein>
    <submittedName>
        <fullName evidence="2">UDP-N-acetylglucosamine 2-epimerase (Non-hydrolyzing)</fullName>
    </submittedName>
</protein>
<evidence type="ECO:0000313" key="3">
    <source>
        <dbReference type="Proteomes" id="UP001523230"/>
    </source>
</evidence>
<keyword evidence="3" id="KW-1185">Reference proteome</keyword>
<dbReference type="PANTHER" id="PTHR43174:SF1">
    <property type="entry name" value="UDP-N-ACETYLGLUCOSAMINE 2-EPIMERASE"/>
    <property type="match status" value="1"/>
</dbReference>
<accession>A0ABD4TGN1</accession>
<dbReference type="SUPFAM" id="SSF53756">
    <property type="entry name" value="UDP-Glycosyltransferase/glycogen phosphorylase"/>
    <property type="match status" value="1"/>
</dbReference>
<feature type="domain" description="UDP-N-acetylglucosamine 2-epimerase" evidence="1">
    <location>
        <begin position="24"/>
        <end position="350"/>
    </location>
</feature>
<dbReference type="EMBL" id="QFDM01000002">
    <property type="protein sequence ID" value="MCM2466084.1"/>
    <property type="molecule type" value="Genomic_DNA"/>
</dbReference>
<evidence type="ECO:0000259" key="1">
    <source>
        <dbReference type="Pfam" id="PF02350"/>
    </source>
</evidence>
<dbReference type="Gene3D" id="3.40.50.2000">
    <property type="entry name" value="Glycogen Phosphorylase B"/>
    <property type="match status" value="2"/>
</dbReference>
<dbReference type="Proteomes" id="UP001523230">
    <property type="component" value="Unassembled WGS sequence"/>
</dbReference>
<dbReference type="PANTHER" id="PTHR43174">
    <property type="entry name" value="UDP-N-ACETYLGLUCOSAMINE 2-EPIMERASE"/>
    <property type="match status" value="1"/>
</dbReference>